<dbReference type="EnsemblPlants" id="OB12G15290.1">
    <property type="protein sequence ID" value="OB12G15290.1"/>
    <property type="gene ID" value="OB12G15290"/>
</dbReference>
<dbReference type="GO" id="GO:0009908">
    <property type="term" value="P:flower development"/>
    <property type="evidence" value="ECO:0007669"/>
    <property type="project" value="UniProtKB-KW"/>
</dbReference>
<keyword evidence="5" id="KW-0287">Flowering</keyword>
<dbReference type="InterPro" id="IPR036460">
    <property type="entry name" value="Cu_amine_oxidase_C_sf"/>
</dbReference>
<evidence type="ECO:0000313" key="9">
    <source>
        <dbReference type="Proteomes" id="UP000006038"/>
    </source>
</evidence>
<sequence>MYTHTNEMKQDAHDTLVSENTIAMYHDHYVTYHLDLDVDGTDNSFVKSTVTAVHDTGCDPPRRSYWTMREGGRRGASGGLLYGNSLNVLASGIMSGRERHPRRFIEDGRGYADIRVVDEHRGYRDIRVVEDCRGYPGIRVIEDHRGYPDIREGPVMRVAHRPRTPILEEEIEIQEAEIRRLMADHRALGDEHLALHRELQAGKDEIRHLNMIIADISAKKEVYITELVDKRRKLEAELRANESLRDEVVQLQGEIDKHIVVRKELSAKAASIMHELTRENSSKQQIPMLKAEIDALRQELVHARTACELEKKGNFELVEQKKAMEKSMTSMAQEIEQMRAELANSEGRPWGPGVTYGMRMGSPEVTFATPYGDNYNIHAGASEKGYSHIPESSSWGAYDNNRLQYR</sequence>
<dbReference type="GO" id="GO:0008131">
    <property type="term" value="F:primary methylamine oxidase activity"/>
    <property type="evidence" value="ECO:0007669"/>
    <property type="project" value="InterPro"/>
</dbReference>
<evidence type="ECO:0000256" key="4">
    <source>
        <dbReference type="ARBA" id="ARBA00023054"/>
    </source>
</evidence>
<keyword evidence="3" id="KW-0221">Differentiation</keyword>
<dbReference type="HOGENOM" id="CLU_051930_0_1_1"/>
<dbReference type="InterPro" id="IPR040353">
    <property type="entry name" value="FLX/FLX-like"/>
</dbReference>
<feature type="domain" description="Copper amine oxidase catalytic" evidence="7">
    <location>
        <begin position="8"/>
        <end position="69"/>
    </location>
</feature>
<keyword evidence="4 6" id="KW-0175">Coiled coil</keyword>
<keyword evidence="2" id="KW-0217">Developmental protein</keyword>
<dbReference type="AlphaFoldDB" id="J3NC21"/>
<dbReference type="Gramene" id="OB12G15290.1">
    <property type="protein sequence ID" value="OB12G15290.1"/>
    <property type="gene ID" value="OB12G15290"/>
</dbReference>
<evidence type="ECO:0000256" key="5">
    <source>
        <dbReference type="ARBA" id="ARBA00023089"/>
    </source>
</evidence>
<name>J3NC21_ORYBR</name>
<dbReference type="Proteomes" id="UP000006038">
    <property type="component" value="Chromosome 12"/>
</dbReference>
<dbReference type="SUPFAM" id="SSF49998">
    <property type="entry name" value="Amine oxidase catalytic domain"/>
    <property type="match status" value="1"/>
</dbReference>
<evidence type="ECO:0000259" key="7">
    <source>
        <dbReference type="Pfam" id="PF01179"/>
    </source>
</evidence>
<comment type="similarity">
    <text evidence="1">Belongs to the FLX family.</text>
</comment>
<reference evidence="8" key="1">
    <citation type="journal article" date="2013" name="Nat. Commun.">
        <title>Whole-genome sequencing of Oryza brachyantha reveals mechanisms underlying Oryza genome evolution.</title>
        <authorList>
            <person name="Chen J."/>
            <person name="Huang Q."/>
            <person name="Gao D."/>
            <person name="Wang J."/>
            <person name="Lang Y."/>
            <person name="Liu T."/>
            <person name="Li B."/>
            <person name="Bai Z."/>
            <person name="Luis Goicoechea J."/>
            <person name="Liang C."/>
            <person name="Chen C."/>
            <person name="Zhang W."/>
            <person name="Sun S."/>
            <person name="Liao Y."/>
            <person name="Zhang X."/>
            <person name="Yang L."/>
            <person name="Song C."/>
            <person name="Wang M."/>
            <person name="Shi J."/>
            <person name="Liu G."/>
            <person name="Liu J."/>
            <person name="Zhou H."/>
            <person name="Zhou W."/>
            <person name="Yu Q."/>
            <person name="An N."/>
            <person name="Chen Y."/>
            <person name="Cai Q."/>
            <person name="Wang B."/>
            <person name="Liu B."/>
            <person name="Min J."/>
            <person name="Huang Y."/>
            <person name="Wu H."/>
            <person name="Li Z."/>
            <person name="Zhang Y."/>
            <person name="Yin Y."/>
            <person name="Song W."/>
            <person name="Jiang J."/>
            <person name="Jackson S.A."/>
            <person name="Wing R.A."/>
            <person name="Wang J."/>
            <person name="Chen M."/>
        </authorList>
    </citation>
    <scope>NUCLEOTIDE SEQUENCE [LARGE SCALE GENOMIC DNA]</scope>
    <source>
        <strain evidence="8">cv. IRGC 101232</strain>
    </source>
</reference>
<evidence type="ECO:0000313" key="8">
    <source>
        <dbReference type="EnsemblPlants" id="OB12G15290.1"/>
    </source>
</evidence>
<evidence type="ECO:0000256" key="1">
    <source>
        <dbReference type="ARBA" id="ARBA00005405"/>
    </source>
</evidence>
<dbReference type="eggNOG" id="KOG1186">
    <property type="taxonomic scope" value="Eukaryota"/>
</dbReference>
<dbReference type="PANTHER" id="PTHR33405:SF20">
    <property type="entry name" value="PROTEIN FLX-LIKE 3"/>
    <property type="match status" value="1"/>
</dbReference>
<keyword evidence="9" id="KW-1185">Reference proteome</keyword>
<dbReference type="GO" id="GO:0048038">
    <property type="term" value="F:quinone binding"/>
    <property type="evidence" value="ECO:0007669"/>
    <property type="project" value="InterPro"/>
</dbReference>
<evidence type="ECO:0000256" key="6">
    <source>
        <dbReference type="SAM" id="Coils"/>
    </source>
</evidence>
<dbReference type="OMA" id="EKPRMTR"/>
<accession>J3NC21</accession>
<protein>
    <recommendedName>
        <fullName evidence="7">Copper amine oxidase catalytic domain-containing protein</fullName>
    </recommendedName>
</protein>
<feature type="coiled-coil region" evidence="6">
    <location>
        <begin position="224"/>
        <end position="254"/>
    </location>
</feature>
<dbReference type="GO" id="GO:0030154">
    <property type="term" value="P:cell differentiation"/>
    <property type="evidence" value="ECO:0007669"/>
    <property type="project" value="UniProtKB-KW"/>
</dbReference>
<dbReference type="InterPro" id="IPR015798">
    <property type="entry name" value="Cu_amine_oxidase_C"/>
</dbReference>
<organism evidence="8">
    <name type="scientific">Oryza brachyantha</name>
    <name type="common">malo sina</name>
    <dbReference type="NCBI Taxonomy" id="4533"/>
    <lineage>
        <taxon>Eukaryota</taxon>
        <taxon>Viridiplantae</taxon>
        <taxon>Streptophyta</taxon>
        <taxon>Embryophyta</taxon>
        <taxon>Tracheophyta</taxon>
        <taxon>Spermatophyta</taxon>
        <taxon>Magnoliopsida</taxon>
        <taxon>Liliopsida</taxon>
        <taxon>Poales</taxon>
        <taxon>Poaceae</taxon>
        <taxon>BOP clade</taxon>
        <taxon>Oryzoideae</taxon>
        <taxon>Oryzeae</taxon>
        <taxon>Oryzinae</taxon>
        <taxon>Oryza</taxon>
    </lineage>
</organism>
<dbReference type="GO" id="GO:0005507">
    <property type="term" value="F:copper ion binding"/>
    <property type="evidence" value="ECO:0007669"/>
    <property type="project" value="InterPro"/>
</dbReference>
<dbReference type="GO" id="GO:0009308">
    <property type="term" value="P:amine metabolic process"/>
    <property type="evidence" value="ECO:0007669"/>
    <property type="project" value="InterPro"/>
</dbReference>
<dbReference type="Pfam" id="PF01179">
    <property type="entry name" value="Cu_amine_oxid"/>
    <property type="match status" value="1"/>
</dbReference>
<dbReference type="Gene3D" id="2.70.98.20">
    <property type="entry name" value="Copper amine oxidase, catalytic domain"/>
    <property type="match status" value="1"/>
</dbReference>
<reference evidence="8" key="2">
    <citation type="submission" date="2013-04" db="UniProtKB">
        <authorList>
            <consortium name="EnsemblPlants"/>
        </authorList>
    </citation>
    <scope>IDENTIFICATION</scope>
</reference>
<dbReference type="STRING" id="4533.J3NC21"/>
<dbReference type="PANTHER" id="PTHR33405">
    <property type="entry name" value="PROTEIN FLX-LIKE 2"/>
    <property type="match status" value="1"/>
</dbReference>
<proteinExistence type="inferred from homology"/>
<evidence type="ECO:0000256" key="3">
    <source>
        <dbReference type="ARBA" id="ARBA00022782"/>
    </source>
</evidence>
<feature type="coiled-coil region" evidence="6">
    <location>
        <begin position="279"/>
        <end position="348"/>
    </location>
</feature>
<evidence type="ECO:0000256" key="2">
    <source>
        <dbReference type="ARBA" id="ARBA00022473"/>
    </source>
</evidence>